<keyword evidence="4" id="KW-1185">Reference proteome</keyword>
<feature type="transmembrane region" description="Helical" evidence="2">
    <location>
        <begin position="216"/>
        <end position="243"/>
    </location>
</feature>
<feature type="transmembrane region" description="Helical" evidence="2">
    <location>
        <begin position="38"/>
        <end position="62"/>
    </location>
</feature>
<organism evidence="3 4">
    <name type="scientific">Serendipita vermifera MAFF 305830</name>
    <dbReference type="NCBI Taxonomy" id="933852"/>
    <lineage>
        <taxon>Eukaryota</taxon>
        <taxon>Fungi</taxon>
        <taxon>Dikarya</taxon>
        <taxon>Basidiomycota</taxon>
        <taxon>Agaricomycotina</taxon>
        <taxon>Agaricomycetes</taxon>
        <taxon>Sebacinales</taxon>
        <taxon>Serendipitaceae</taxon>
        <taxon>Serendipita</taxon>
    </lineage>
</organism>
<evidence type="ECO:0000313" key="3">
    <source>
        <dbReference type="EMBL" id="KIM29412.1"/>
    </source>
</evidence>
<gene>
    <name evidence="3" type="ORF">M408DRAFT_328686</name>
</gene>
<dbReference type="HOGENOM" id="CLU_028299_1_0_1"/>
<sequence>MCCGGPKWKREVVPDHKFDFIDTREFHSKSISIRLQYLWVYILVIKSFLVYISDIYTATTMLTSESWSNKIFSSCQEANGCVAIPFGVAKWLFVGCIIFSFLLLAYEARKSKKIIASRDISFAFTNIMASNYYSLRSYDHFCFFCHINDSTKKKDDFAFFIFFTFKEWKRLLLADGPRQTINGLTLYSFYLAKSKTEGKWWELSKYFDKNDMVTNILLVTIVFTVLIFVGSLLLLIAAAIFYVPLLCYIRGNLKEYCCHKVDKRISELVKRKQKQRLAKQAQLAKKEANGDFSHLKGKGGAQAALPQPTLPTISLEDDDDDLKTVANSRYAGSVRTGKDSYWPDRKDSDYTGGAYMPDYPPMPAFDPNAYPPQPGYAAYAVSLHDDGSTLYGEHEDYAKAPVTRGNTPANAAYDAYGGYGQDAYAADQYQDRRTPAPDPYGQDPYGRNNGYAQGGYENYNAYNQDAYNTDAYGATYPAQQQQQQQQQQPPRQMPSRNGSRWDGGQAY</sequence>
<protein>
    <recommendedName>
        <fullName evidence="5">Vacuole protein</fullName>
    </recommendedName>
</protein>
<keyword evidence="2" id="KW-0472">Membrane</keyword>
<evidence type="ECO:0008006" key="5">
    <source>
        <dbReference type="Google" id="ProtNLM"/>
    </source>
</evidence>
<dbReference type="GO" id="GO:0015079">
    <property type="term" value="F:potassium ion transmembrane transporter activity"/>
    <property type="evidence" value="ECO:0007669"/>
    <property type="project" value="InterPro"/>
</dbReference>
<dbReference type="PANTHER" id="PTHR36424">
    <property type="entry name" value="PHEROMONE-REGULATED MEMBRANE PROTEIN 6"/>
    <property type="match status" value="1"/>
</dbReference>
<dbReference type="OrthoDB" id="2128042at2759"/>
<dbReference type="Proteomes" id="UP000054097">
    <property type="component" value="Unassembled WGS sequence"/>
</dbReference>
<evidence type="ECO:0000256" key="2">
    <source>
        <dbReference type="SAM" id="Phobius"/>
    </source>
</evidence>
<dbReference type="PANTHER" id="PTHR36424:SF1">
    <property type="entry name" value="LOW AFFINITY K(+) TRANSPORTER 1-RELATED"/>
    <property type="match status" value="1"/>
</dbReference>
<dbReference type="GO" id="GO:0005886">
    <property type="term" value="C:plasma membrane"/>
    <property type="evidence" value="ECO:0007669"/>
    <property type="project" value="InterPro"/>
</dbReference>
<keyword evidence="2" id="KW-0812">Transmembrane</keyword>
<dbReference type="EMBL" id="KN824288">
    <property type="protein sequence ID" value="KIM29412.1"/>
    <property type="molecule type" value="Genomic_DNA"/>
</dbReference>
<reference evidence="3 4" key="1">
    <citation type="submission" date="2014-04" db="EMBL/GenBank/DDBJ databases">
        <authorList>
            <consortium name="DOE Joint Genome Institute"/>
            <person name="Kuo A."/>
            <person name="Zuccaro A."/>
            <person name="Kohler A."/>
            <person name="Nagy L.G."/>
            <person name="Floudas D."/>
            <person name="Copeland A."/>
            <person name="Barry K.W."/>
            <person name="Cichocki N."/>
            <person name="Veneault-Fourrey C."/>
            <person name="LaButti K."/>
            <person name="Lindquist E.A."/>
            <person name="Lipzen A."/>
            <person name="Lundell T."/>
            <person name="Morin E."/>
            <person name="Murat C."/>
            <person name="Sun H."/>
            <person name="Tunlid A."/>
            <person name="Henrissat B."/>
            <person name="Grigoriev I.V."/>
            <person name="Hibbett D.S."/>
            <person name="Martin F."/>
            <person name="Nordberg H.P."/>
            <person name="Cantor M.N."/>
            <person name="Hua S.X."/>
        </authorList>
    </citation>
    <scope>NUCLEOTIDE SEQUENCE [LARGE SCALE GENOMIC DNA]</scope>
    <source>
        <strain evidence="3 4">MAFF 305830</strain>
    </source>
</reference>
<evidence type="ECO:0000313" key="4">
    <source>
        <dbReference type="Proteomes" id="UP000054097"/>
    </source>
</evidence>
<accession>A0A0C2XK27</accession>
<feature type="transmembrane region" description="Helical" evidence="2">
    <location>
        <begin position="82"/>
        <end position="106"/>
    </location>
</feature>
<feature type="region of interest" description="Disordered" evidence="1">
    <location>
        <begin position="431"/>
        <end position="507"/>
    </location>
</feature>
<name>A0A0C2XK27_SERVB</name>
<evidence type="ECO:0000256" key="1">
    <source>
        <dbReference type="SAM" id="MobiDB-lite"/>
    </source>
</evidence>
<dbReference type="AlphaFoldDB" id="A0A0C2XK27"/>
<dbReference type="InterPro" id="IPR031606">
    <property type="entry name" value="Kch1/2"/>
</dbReference>
<dbReference type="Pfam" id="PF16944">
    <property type="entry name" value="KCH"/>
    <property type="match status" value="1"/>
</dbReference>
<keyword evidence="2" id="KW-1133">Transmembrane helix</keyword>
<dbReference type="STRING" id="933852.A0A0C2XK27"/>
<reference evidence="4" key="2">
    <citation type="submission" date="2015-01" db="EMBL/GenBank/DDBJ databases">
        <title>Evolutionary Origins and Diversification of the Mycorrhizal Mutualists.</title>
        <authorList>
            <consortium name="DOE Joint Genome Institute"/>
            <consortium name="Mycorrhizal Genomics Consortium"/>
            <person name="Kohler A."/>
            <person name="Kuo A."/>
            <person name="Nagy L.G."/>
            <person name="Floudas D."/>
            <person name="Copeland A."/>
            <person name="Barry K.W."/>
            <person name="Cichocki N."/>
            <person name="Veneault-Fourrey C."/>
            <person name="LaButti K."/>
            <person name="Lindquist E.A."/>
            <person name="Lipzen A."/>
            <person name="Lundell T."/>
            <person name="Morin E."/>
            <person name="Murat C."/>
            <person name="Riley R."/>
            <person name="Ohm R."/>
            <person name="Sun H."/>
            <person name="Tunlid A."/>
            <person name="Henrissat B."/>
            <person name="Grigoriev I.V."/>
            <person name="Hibbett D.S."/>
            <person name="Martin F."/>
        </authorList>
    </citation>
    <scope>NUCLEOTIDE SEQUENCE [LARGE SCALE GENOMIC DNA]</scope>
    <source>
        <strain evidence="4">MAFF 305830</strain>
    </source>
</reference>
<proteinExistence type="predicted"/>
<feature type="compositionally biased region" description="Low complexity" evidence="1">
    <location>
        <begin position="479"/>
        <end position="488"/>
    </location>
</feature>